<feature type="compositionally biased region" description="Acidic residues" evidence="2">
    <location>
        <begin position="383"/>
        <end position="411"/>
    </location>
</feature>
<dbReference type="InterPro" id="IPR036249">
    <property type="entry name" value="Thioredoxin-like_sf"/>
</dbReference>
<proteinExistence type="predicted"/>
<feature type="region of interest" description="Disordered" evidence="2">
    <location>
        <begin position="378"/>
        <end position="411"/>
    </location>
</feature>
<dbReference type="GeneID" id="113505384"/>
<feature type="domain" description="DUF4746" evidence="3">
    <location>
        <begin position="347"/>
        <end position="571"/>
    </location>
</feature>
<sequence>MAKKKIELFTEIHCEKEFDNIIKYNPDQLICAEIYSYAFGSCMALDRLFTTIKLDWSEGKLILLKVPADEIEALQRFRHQSEPVYMFILNMKTTKVFRGVDSVKFAEVAKKELDYHRQELGGISTQRMFYELHEPTPDEMEWMTIRATEKEQEATSLTARRLSRQAVRKRHRAELMVPYLTDVNFVLFWPHCYHAHPELYERWDANNIVMVGREEIELTPEKITDIFYAGDAPLNEASVNKLQSGRALAICFRLLDEDVSFVAQKISFNRPLSIALVRRILYEEIQPYDESSSHHSSEMKTAFDRYKTLSPTREEVWTRRREEREEQKANKKRRRARFLSEMQRLAQLAKEEALEAKRQEKEQRKLLLLKSGNLGALDQLNEERDDDNVDVEVPEELSEEEEEEEDLFEEDDDEYFPPPGLLVPGFYAPPNDIAKANGLAVLFPKLVLERVTPQPEFLPRHVLVLLEISKRYKAIDAIAPFKYAIIHMGIFKATSPYNSVHIAYTVKQFDTVDNNTQNLDQVKIAFMISMEVDIPLLHLMDLNPIHVSRDCSIGEEECAAMFPVDYGDEIDQFEDFV</sequence>
<keyword evidence="1" id="KW-0175">Coiled coil</keyword>
<organism evidence="4 5">
    <name type="scientific">Trichoplusia ni</name>
    <name type="common">Cabbage looper</name>
    <dbReference type="NCBI Taxonomy" id="7111"/>
    <lineage>
        <taxon>Eukaryota</taxon>
        <taxon>Metazoa</taxon>
        <taxon>Ecdysozoa</taxon>
        <taxon>Arthropoda</taxon>
        <taxon>Hexapoda</taxon>
        <taxon>Insecta</taxon>
        <taxon>Pterygota</taxon>
        <taxon>Neoptera</taxon>
        <taxon>Endopterygota</taxon>
        <taxon>Lepidoptera</taxon>
        <taxon>Glossata</taxon>
        <taxon>Ditrysia</taxon>
        <taxon>Noctuoidea</taxon>
        <taxon>Noctuidae</taxon>
        <taxon>Plusiinae</taxon>
        <taxon>Trichoplusia</taxon>
    </lineage>
</organism>
<name>A0A7E5WUA7_TRINI</name>
<keyword evidence="4" id="KW-1185">Reference proteome</keyword>
<dbReference type="InterPro" id="IPR031827">
    <property type="entry name" value="DUF4746"/>
</dbReference>
<dbReference type="RefSeq" id="XP_026743857.1">
    <property type="nucleotide sequence ID" value="XM_026888056.1"/>
</dbReference>
<evidence type="ECO:0000256" key="2">
    <source>
        <dbReference type="SAM" id="MobiDB-lite"/>
    </source>
</evidence>
<protein>
    <submittedName>
        <fullName evidence="5">Uncharacterized protein LOC113505384 isoform X2</fullName>
    </submittedName>
</protein>
<dbReference type="Pfam" id="PF15928">
    <property type="entry name" value="DUF4746"/>
    <property type="match status" value="1"/>
</dbReference>
<evidence type="ECO:0000313" key="5">
    <source>
        <dbReference type="RefSeq" id="XP_026743857.1"/>
    </source>
</evidence>
<dbReference type="SUPFAM" id="SSF52833">
    <property type="entry name" value="Thioredoxin-like"/>
    <property type="match status" value="1"/>
</dbReference>
<evidence type="ECO:0000313" key="4">
    <source>
        <dbReference type="Proteomes" id="UP000322000"/>
    </source>
</evidence>
<evidence type="ECO:0000256" key="1">
    <source>
        <dbReference type="SAM" id="Coils"/>
    </source>
</evidence>
<dbReference type="Proteomes" id="UP000322000">
    <property type="component" value="Chromosome 25"/>
</dbReference>
<feature type="region of interest" description="Disordered" evidence="2">
    <location>
        <begin position="316"/>
        <end position="335"/>
    </location>
</feature>
<feature type="coiled-coil region" evidence="1">
    <location>
        <begin position="339"/>
        <end position="370"/>
    </location>
</feature>
<gene>
    <name evidence="5" type="primary">LOC113505384</name>
</gene>
<reference evidence="5" key="1">
    <citation type="submission" date="2025-08" db="UniProtKB">
        <authorList>
            <consortium name="RefSeq"/>
        </authorList>
    </citation>
    <scope>IDENTIFICATION</scope>
</reference>
<dbReference type="AlphaFoldDB" id="A0A7E5WUA7"/>
<accession>A0A7E5WUA7</accession>
<evidence type="ECO:0000259" key="3">
    <source>
        <dbReference type="Pfam" id="PF15928"/>
    </source>
</evidence>
<feature type="compositionally biased region" description="Basic and acidic residues" evidence="2">
    <location>
        <begin position="316"/>
        <end position="329"/>
    </location>
</feature>